<sequence>MVPLFRIPESVLHNMRSRCTSFVPLSLLLAPYIQLVNAVAKNYTIGDTIGDHRTGQKVLYQPRKLWGTQACQNCSILPDVARIGAGTYHEATSVQDPSQLNITMNFSGTAIYAFFTLVDNQALFPQVTTLTSVDFFLDGNPLQPPFQYVPTEQHKFVYQHPVLVKDGLDNRDHTLVISGFPKGGPPIYINFDYALYTHDDLDDTQSASSTPSTVISPTSVPSDTSPSYMNTSGSNMTVTKYSTVAPAAADITTVTVLSSFPMSSAPSQGTPAPASAGLVSSKISTRANAGTIAGTVIGVLVFLGALIPLTCYFWRQRKFRKHKEGQKEAVRFYREKLVRRVYPLQ</sequence>
<dbReference type="OrthoDB" id="2758521at2759"/>
<evidence type="ECO:0000256" key="2">
    <source>
        <dbReference type="SAM" id="Phobius"/>
    </source>
</evidence>
<keyword evidence="2" id="KW-1133">Transmembrane helix</keyword>
<reference evidence="3 4" key="1">
    <citation type="journal article" date="2020" name="ISME J.">
        <title>Uncovering the hidden diversity of litter-decomposition mechanisms in mushroom-forming fungi.</title>
        <authorList>
            <person name="Floudas D."/>
            <person name="Bentzer J."/>
            <person name="Ahren D."/>
            <person name="Johansson T."/>
            <person name="Persson P."/>
            <person name="Tunlid A."/>
        </authorList>
    </citation>
    <scope>NUCLEOTIDE SEQUENCE [LARGE SCALE GENOMIC DNA]</scope>
    <source>
        <strain evidence="3 4">CBS 101986</strain>
    </source>
</reference>
<feature type="compositionally biased region" description="Low complexity" evidence="1">
    <location>
        <begin position="206"/>
        <end position="227"/>
    </location>
</feature>
<dbReference type="Proteomes" id="UP000567179">
    <property type="component" value="Unassembled WGS sequence"/>
</dbReference>
<dbReference type="EMBL" id="JAACJJ010000001">
    <property type="protein sequence ID" value="KAF5330569.1"/>
    <property type="molecule type" value="Genomic_DNA"/>
</dbReference>
<name>A0A8H5FBC1_9AGAR</name>
<feature type="region of interest" description="Disordered" evidence="1">
    <location>
        <begin position="204"/>
        <end position="227"/>
    </location>
</feature>
<protein>
    <submittedName>
        <fullName evidence="3">Uncharacterized protein</fullName>
    </submittedName>
</protein>
<gene>
    <name evidence="3" type="ORF">D9619_005255</name>
</gene>
<evidence type="ECO:0000256" key="1">
    <source>
        <dbReference type="SAM" id="MobiDB-lite"/>
    </source>
</evidence>
<keyword evidence="4" id="KW-1185">Reference proteome</keyword>
<comment type="caution">
    <text evidence="3">The sequence shown here is derived from an EMBL/GenBank/DDBJ whole genome shotgun (WGS) entry which is preliminary data.</text>
</comment>
<evidence type="ECO:0000313" key="4">
    <source>
        <dbReference type="Proteomes" id="UP000567179"/>
    </source>
</evidence>
<keyword evidence="2" id="KW-0812">Transmembrane</keyword>
<proteinExistence type="predicted"/>
<accession>A0A8H5FBC1</accession>
<feature type="transmembrane region" description="Helical" evidence="2">
    <location>
        <begin position="292"/>
        <end position="314"/>
    </location>
</feature>
<dbReference type="AlphaFoldDB" id="A0A8H5FBC1"/>
<evidence type="ECO:0000313" key="3">
    <source>
        <dbReference type="EMBL" id="KAF5330569.1"/>
    </source>
</evidence>
<organism evidence="3 4">
    <name type="scientific">Psilocybe cf. subviscida</name>
    <dbReference type="NCBI Taxonomy" id="2480587"/>
    <lineage>
        <taxon>Eukaryota</taxon>
        <taxon>Fungi</taxon>
        <taxon>Dikarya</taxon>
        <taxon>Basidiomycota</taxon>
        <taxon>Agaricomycotina</taxon>
        <taxon>Agaricomycetes</taxon>
        <taxon>Agaricomycetidae</taxon>
        <taxon>Agaricales</taxon>
        <taxon>Agaricineae</taxon>
        <taxon>Strophariaceae</taxon>
        <taxon>Psilocybe</taxon>
    </lineage>
</organism>
<keyword evidence="2" id="KW-0472">Membrane</keyword>